<evidence type="ECO:0000313" key="2">
    <source>
        <dbReference type="Proteomes" id="UP000299102"/>
    </source>
</evidence>
<keyword evidence="2" id="KW-1185">Reference proteome</keyword>
<accession>A0A4C1SFA2</accession>
<reference evidence="1 2" key="1">
    <citation type="journal article" date="2019" name="Commun. Biol.">
        <title>The bagworm genome reveals a unique fibroin gene that provides high tensile strength.</title>
        <authorList>
            <person name="Kono N."/>
            <person name="Nakamura H."/>
            <person name="Ohtoshi R."/>
            <person name="Tomita M."/>
            <person name="Numata K."/>
            <person name="Arakawa K."/>
        </authorList>
    </citation>
    <scope>NUCLEOTIDE SEQUENCE [LARGE SCALE GENOMIC DNA]</scope>
</reference>
<gene>
    <name evidence="1" type="ORF">EVAR_77022_1</name>
</gene>
<evidence type="ECO:0000313" key="1">
    <source>
        <dbReference type="EMBL" id="GBP00829.1"/>
    </source>
</evidence>
<dbReference type="AlphaFoldDB" id="A0A4C1SFA2"/>
<protein>
    <submittedName>
        <fullName evidence="1">Uncharacterized protein</fullName>
    </submittedName>
</protein>
<comment type="caution">
    <text evidence="1">The sequence shown here is derived from an EMBL/GenBank/DDBJ whole genome shotgun (WGS) entry which is preliminary data.</text>
</comment>
<name>A0A4C1SFA2_EUMVA</name>
<dbReference type="Proteomes" id="UP000299102">
    <property type="component" value="Unassembled WGS sequence"/>
</dbReference>
<proteinExistence type="predicted"/>
<dbReference type="EMBL" id="BGZK01000006">
    <property type="protein sequence ID" value="GBP00829.1"/>
    <property type="molecule type" value="Genomic_DNA"/>
</dbReference>
<organism evidence="1 2">
    <name type="scientific">Eumeta variegata</name>
    <name type="common">Bagworm moth</name>
    <name type="synonym">Eumeta japonica</name>
    <dbReference type="NCBI Taxonomy" id="151549"/>
    <lineage>
        <taxon>Eukaryota</taxon>
        <taxon>Metazoa</taxon>
        <taxon>Ecdysozoa</taxon>
        <taxon>Arthropoda</taxon>
        <taxon>Hexapoda</taxon>
        <taxon>Insecta</taxon>
        <taxon>Pterygota</taxon>
        <taxon>Neoptera</taxon>
        <taxon>Endopterygota</taxon>
        <taxon>Lepidoptera</taxon>
        <taxon>Glossata</taxon>
        <taxon>Ditrysia</taxon>
        <taxon>Tineoidea</taxon>
        <taxon>Psychidae</taxon>
        <taxon>Oiketicinae</taxon>
        <taxon>Eumeta</taxon>
    </lineage>
</organism>
<sequence>MPPKLSNYSHGKSSLSHGVLERREAKLGRQGTTKCKKPDKPDTVYFSRTRNQKSYVRFYPDAWKRVISFELDSSIDTPVFRSKLAWIAFRYRVCVLLPDTRPYSVVCRCQYSVGDDATYQVRIPAPGELTNEFTPLHISGSNLNLCSMPKTLVIDMVTPHWWLRSLVSYDHHRAGVEGLRKILNATLKDVGGVKCIYGSFARGIKLTSQLSKDVCEFAWRRVAEPRNLIAGSLLEFLSTISALAPAPAFPSLSAVLQEIYTIACLIRVGADSERSGFLRKSLTTHARPPAPKVGVAQASRAFTCGY</sequence>